<reference evidence="1" key="1">
    <citation type="submission" date="2020-05" db="EMBL/GenBank/DDBJ databases">
        <authorList>
            <person name="Rincon C."/>
            <person name="Sanders R I."/>
            <person name="Robbins C."/>
            <person name="Chaturvedi A."/>
        </authorList>
    </citation>
    <scope>NUCLEOTIDE SEQUENCE</scope>
    <source>
        <strain evidence="1">CHB12</strain>
    </source>
</reference>
<dbReference type="AlphaFoldDB" id="A0A915ZN51"/>
<protein>
    <submittedName>
        <fullName evidence="1">Uncharacterized protein</fullName>
    </submittedName>
</protein>
<proteinExistence type="predicted"/>
<dbReference type="Proteomes" id="UP000684084">
    <property type="component" value="Unassembled WGS sequence"/>
</dbReference>
<comment type="caution">
    <text evidence="1">The sequence shown here is derived from an EMBL/GenBank/DDBJ whole genome shotgun (WGS) entry which is preliminary data.</text>
</comment>
<gene>
    <name evidence="1" type="ORF">CHRIB12_LOCUS18239</name>
</gene>
<sequence>MSEIYKLLDEQDKKNIYQYWKLAIPSVKNQEYANFFFTEVDKYCQSFLTPAILKLQRDEINQSLYYAANLIDEQDIVVINEVSYDDECAESPQATIEQLIEVSGRDNVKEI</sequence>
<accession>A0A915ZN51</accession>
<evidence type="ECO:0000313" key="1">
    <source>
        <dbReference type="EMBL" id="CAB5383104.1"/>
    </source>
</evidence>
<organism evidence="1 2">
    <name type="scientific">Rhizophagus irregularis</name>
    <dbReference type="NCBI Taxonomy" id="588596"/>
    <lineage>
        <taxon>Eukaryota</taxon>
        <taxon>Fungi</taxon>
        <taxon>Fungi incertae sedis</taxon>
        <taxon>Mucoromycota</taxon>
        <taxon>Glomeromycotina</taxon>
        <taxon>Glomeromycetes</taxon>
        <taxon>Glomerales</taxon>
        <taxon>Glomeraceae</taxon>
        <taxon>Rhizophagus</taxon>
    </lineage>
</organism>
<dbReference type="OrthoDB" id="2334074at2759"/>
<dbReference type="EMBL" id="CAGKOT010000048">
    <property type="protein sequence ID" value="CAB5383104.1"/>
    <property type="molecule type" value="Genomic_DNA"/>
</dbReference>
<evidence type="ECO:0000313" key="2">
    <source>
        <dbReference type="Proteomes" id="UP000684084"/>
    </source>
</evidence>
<name>A0A915ZN51_9GLOM</name>